<dbReference type="PROSITE" id="PS50111">
    <property type="entry name" value="CHEMOTAXIS_TRANSDUC_2"/>
    <property type="match status" value="1"/>
</dbReference>
<keyword evidence="12" id="KW-1185">Reference proteome</keyword>
<dbReference type="AlphaFoldDB" id="A0A2N3L601"/>
<protein>
    <submittedName>
        <fullName evidence="11">Chemotaxis protein</fullName>
    </submittedName>
</protein>
<feature type="domain" description="T-SNARE coiled-coil homology" evidence="9">
    <location>
        <begin position="471"/>
        <end position="533"/>
    </location>
</feature>
<evidence type="ECO:0000256" key="7">
    <source>
        <dbReference type="SAM" id="Phobius"/>
    </source>
</evidence>
<dbReference type="SMART" id="SM00304">
    <property type="entry name" value="HAMP"/>
    <property type="match status" value="2"/>
</dbReference>
<dbReference type="InterPro" id="IPR009875">
    <property type="entry name" value="PilZ_domain"/>
</dbReference>
<dbReference type="PRINTS" id="PR00260">
    <property type="entry name" value="CHEMTRNSDUCR"/>
</dbReference>
<dbReference type="GO" id="GO:0004888">
    <property type="term" value="F:transmembrane signaling receptor activity"/>
    <property type="evidence" value="ECO:0007669"/>
    <property type="project" value="InterPro"/>
</dbReference>
<feature type="transmembrane region" description="Helical" evidence="7">
    <location>
        <begin position="201"/>
        <end position="222"/>
    </location>
</feature>
<evidence type="ECO:0000256" key="1">
    <source>
        <dbReference type="ARBA" id="ARBA00004429"/>
    </source>
</evidence>
<keyword evidence="7" id="KW-1133">Transmembrane helix</keyword>
<evidence type="ECO:0000259" key="10">
    <source>
        <dbReference type="PROSITE" id="PS50885"/>
    </source>
</evidence>
<evidence type="ECO:0000313" key="11">
    <source>
        <dbReference type="EMBL" id="PKR58263.1"/>
    </source>
</evidence>
<name>A0A2N3L601_9PROT</name>
<dbReference type="PANTHER" id="PTHR32089:SF112">
    <property type="entry name" value="LYSOZYME-LIKE PROTEIN-RELATED"/>
    <property type="match status" value="1"/>
</dbReference>
<evidence type="ECO:0000259" key="9">
    <source>
        <dbReference type="PROSITE" id="PS50192"/>
    </source>
</evidence>
<evidence type="ECO:0000259" key="8">
    <source>
        <dbReference type="PROSITE" id="PS50111"/>
    </source>
</evidence>
<dbReference type="GO" id="GO:0007165">
    <property type="term" value="P:signal transduction"/>
    <property type="evidence" value="ECO:0007669"/>
    <property type="project" value="UniProtKB-KW"/>
</dbReference>
<dbReference type="Gene3D" id="2.40.10.220">
    <property type="entry name" value="predicted glycosyltransferase like domains"/>
    <property type="match status" value="1"/>
</dbReference>
<keyword evidence="3 5" id="KW-0807">Transducer</keyword>
<feature type="domain" description="HAMP" evidence="10">
    <location>
        <begin position="225"/>
        <end position="278"/>
    </location>
</feature>
<dbReference type="GO" id="GO:0006935">
    <property type="term" value="P:chemotaxis"/>
    <property type="evidence" value="ECO:0007669"/>
    <property type="project" value="InterPro"/>
</dbReference>
<comment type="similarity">
    <text evidence="4">Belongs to the methyl-accepting chemotaxis (MCP) protein family.</text>
</comment>
<evidence type="ECO:0000313" key="12">
    <source>
        <dbReference type="Proteomes" id="UP000233332"/>
    </source>
</evidence>
<dbReference type="SUPFAM" id="SSF58104">
    <property type="entry name" value="Methyl-accepting chemotaxis protein (MCP) signaling domain"/>
    <property type="match status" value="1"/>
</dbReference>
<dbReference type="SUPFAM" id="SSF141371">
    <property type="entry name" value="PilZ domain-like"/>
    <property type="match status" value="1"/>
</dbReference>
<feature type="transmembrane region" description="Helical" evidence="7">
    <location>
        <begin position="9"/>
        <end position="30"/>
    </location>
</feature>
<dbReference type="EMBL" id="NXGX01000004">
    <property type="protein sequence ID" value="PKR58263.1"/>
    <property type="molecule type" value="Genomic_DNA"/>
</dbReference>
<dbReference type="RefSeq" id="WP_101302076.1">
    <property type="nucleotide sequence ID" value="NZ_NXGX01000004.1"/>
</dbReference>
<evidence type="ECO:0000256" key="4">
    <source>
        <dbReference type="ARBA" id="ARBA00029447"/>
    </source>
</evidence>
<dbReference type="GO" id="GO:0035438">
    <property type="term" value="F:cyclic-di-GMP binding"/>
    <property type="evidence" value="ECO:0007669"/>
    <property type="project" value="InterPro"/>
</dbReference>
<dbReference type="InterPro" id="IPR000727">
    <property type="entry name" value="T_SNARE_dom"/>
</dbReference>
<dbReference type="Gene3D" id="1.10.287.950">
    <property type="entry name" value="Methyl-accepting chemotaxis protein"/>
    <property type="match status" value="1"/>
</dbReference>
<gene>
    <name evidence="11" type="ORF">COO92_10965</name>
</gene>
<dbReference type="SMART" id="SM00283">
    <property type="entry name" value="MA"/>
    <property type="match status" value="1"/>
</dbReference>
<evidence type="ECO:0000256" key="5">
    <source>
        <dbReference type="PROSITE-ProRule" id="PRU00284"/>
    </source>
</evidence>
<keyword evidence="7" id="KW-0472">Membrane</keyword>
<dbReference type="InterPro" id="IPR003660">
    <property type="entry name" value="HAMP_dom"/>
</dbReference>
<dbReference type="Pfam" id="PF00672">
    <property type="entry name" value="HAMP"/>
    <property type="match status" value="1"/>
</dbReference>
<dbReference type="PROSITE" id="PS50885">
    <property type="entry name" value="HAMP"/>
    <property type="match status" value="1"/>
</dbReference>
<sequence length="673" mass="71373">MKVRIAGQIALSNAIIVIMLIAVAIGIGVVNSQGRDATSEATKLGVVASTDVPQLINAIAGARYNVIQVQQWLTDISATRGLDGLNDGFDEAKSAAIGFAENLKEAKDLAQKLGQTDLYDSLIKVEAAFPAYYDAGKQMAQGYIDGGPEVGNKMMANFDGAAANMSDALAGAVSKTEQYSSSIKNDLVEKLSGLESNVQSVFWLTNSVTVASILICALIAFVMHRRIAKPVAGSVALLRRLADGDYDVDIYKSTRGDEIGDLVRVMEVFRETGRNNVNMRAQAEVEREQAEKQRQQSLMKMAEKVETETRRVVETISGQTGELAAAAKRMSGSANLVQGNSETVAAASAQALATVEAVAGAGEELNSSLGEINSQISRANRVSQDAVNASRSTEQTVSQLANSVRGIGEVVELISGIAEQTNLLALNATIEAARAGDAGKGFAVVAQEVKNLATQTSRSTDEITRQINEIQSVTDTAVQAVATIAEKIHEMDEVSTAIAAAVEEQSAATAEIARNVNETAQASREVSTRINEVSDEASVTGKMAADVGLLSEKVAEAVRDLRTVLIEVVRTSTTDVDRRGTKRHVASQSINLRHNGKSGRAKIENISEGGALLTTDMNMSAGGKVELDLLANGTAVRAIIRNVMNDKVSVEFDAMKISEADIRKFSDRPARAA</sequence>
<comment type="subcellular location">
    <subcellularLocation>
        <location evidence="1">Cell inner membrane</location>
        <topology evidence="1">Multi-pass membrane protein</topology>
    </subcellularLocation>
</comment>
<evidence type="ECO:0000256" key="6">
    <source>
        <dbReference type="SAM" id="Coils"/>
    </source>
</evidence>
<evidence type="ECO:0000256" key="3">
    <source>
        <dbReference type="ARBA" id="ARBA00023224"/>
    </source>
</evidence>
<keyword evidence="2" id="KW-0997">Cell inner membrane</keyword>
<keyword evidence="7" id="KW-0812">Transmembrane</keyword>
<dbReference type="PROSITE" id="PS50192">
    <property type="entry name" value="T_SNARE"/>
    <property type="match status" value="1"/>
</dbReference>
<accession>A0A2N3L601</accession>
<comment type="caution">
    <text evidence="11">The sequence shown here is derived from an EMBL/GenBank/DDBJ whole genome shotgun (WGS) entry which is preliminary data.</text>
</comment>
<dbReference type="InterPro" id="IPR004089">
    <property type="entry name" value="MCPsignal_dom"/>
</dbReference>
<proteinExistence type="inferred from homology"/>
<dbReference type="Gene3D" id="6.10.340.10">
    <property type="match status" value="1"/>
</dbReference>
<feature type="domain" description="Methyl-accepting transducer" evidence="8">
    <location>
        <begin position="312"/>
        <end position="541"/>
    </location>
</feature>
<keyword evidence="2" id="KW-1003">Cell membrane</keyword>
<keyword evidence="6" id="KW-0175">Coiled coil</keyword>
<dbReference type="InterPro" id="IPR004090">
    <property type="entry name" value="Chemotax_Me-accpt_rcpt"/>
</dbReference>
<organism evidence="11 12">
    <name type="scientific">Thalassospira lohafexi</name>
    <dbReference type="NCBI Taxonomy" id="744227"/>
    <lineage>
        <taxon>Bacteria</taxon>
        <taxon>Pseudomonadati</taxon>
        <taxon>Pseudomonadota</taxon>
        <taxon>Alphaproteobacteria</taxon>
        <taxon>Rhodospirillales</taxon>
        <taxon>Thalassospiraceae</taxon>
        <taxon>Thalassospira</taxon>
    </lineage>
</organism>
<evidence type="ECO:0000256" key="2">
    <source>
        <dbReference type="ARBA" id="ARBA00022519"/>
    </source>
</evidence>
<reference evidence="11 12" key="1">
    <citation type="submission" date="2017-09" db="EMBL/GenBank/DDBJ databases">
        <title>Biodiversity and function of Thalassospira species in the particle-attached aromatic-hydrocarbon-degrading consortia from the surface seawater of the China South Sea.</title>
        <authorList>
            <person name="Dong C."/>
            <person name="Lai Q."/>
            <person name="Shao Z."/>
        </authorList>
    </citation>
    <scope>NUCLEOTIDE SEQUENCE [LARGE SCALE GENOMIC DNA]</scope>
    <source>
        <strain evidence="11 12">139Z-12</strain>
    </source>
</reference>
<dbReference type="PANTHER" id="PTHR32089">
    <property type="entry name" value="METHYL-ACCEPTING CHEMOTAXIS PROTEIN MCPB"/>
    <property type="match status" value="1"/>
</dbReference>
<feature type="coiled-coil region" evidence="6">
    <location>
        <begin position="276"/>
        <end position="305"/>
    </location>
</feature>
<dbReference type="Proteomes" id="UP000233332">
    <property type="component" value="Unassembled WGS sequence"/>
</dbReference>
<dbReference type="Pfam" id="PF07238">
    <property type="entry name" value="PilZ"/>
    <property type="match status" value="1"/>
</dbReference>
<dbReference type="GO" id="GO:0005886">
    <property type="term" value="C:plasma membrane"/>
    <property type="evidence" value="ECO:0007669"/>
    <property type="project" value="UniProtKB-SubCell"/>
</dbReference>
<dbReference type="Pfam" id="PF00015">
    <property type="entry name" value="MCPsignal"/>
    <property type="match status" value="1"/>
</dbReference>